<gene>
    <name evidence="1" type="ORF">ABS768_05285</name>
</gene>
<protein>
    <recommendedName>
        <fullName evidence="3">Lipoprotein</fullName>
    </recommendedName>
</protein>
<comment type="caution">
    <text evidence="1">The sequence shown here is derived from an EMBL/GenBank/DDBJ whole genome shotgun (WGS) entry which is preliminary data.</text>
</comment>
<organism evidence="1 2">
    <name type="scientific">Flavobacterium rhizophilum</name>
    <dbReference type="NCBI Taxonomy" id="3163296"/>
    <lineage>
        <taxon>Bacteria</taxon>
        <taxon>Pseudomonadati</taxon>
        <taxon>Bacteroidota</taxon>
        <taxon>Flavobacteriia</taxon>
        <taxon>Flavobacteriales</taxon>
        <taxon>Flavobacteriaceae</taxon>
        <taxon>Flavobacterium</taxon>
    </lineage>
</organism>
<evidence type="ECO:0000313" key="2">
    <source>
        <dbReference type="Proteomes" id="UP001629059"/>
    </source>
</evidence>
<dbReference type="Proteomes" id="UP001629059">
    <property type="component" value="Unassembled WGS sequence"/>
</dbReference>
<dbReference type="RefSeq" id="WP_408073929.1">
    <property type="nucleotide sequence ID" value="NZ_JBELQB010000003.1"/>
</dbReference>
<keyword evidence="2" id="KW-1185">Reference proteome</keyword>
<evidence type="ECO:0008006" key="3">
    <source>
        <dbReference type="Google" id="ProtNLM"/>
    </source>
</evidence>
<reference evidence="1 2" key="1">
    <citation type="submission" date="2024-06" db="EMBL/GenBank/DDBJ databases">
        <authorList>
            <person name="Kaempfer P."/>
            <person name="Viver T."/>
        </authorList>
    </citation>
    <scope>NUCLEOTIDE SEQUENCE [LARGE SCALE GENOMIC DNA]</scope>
    <source>
        <strain evidence="1 2">ST-75</strain>
    </source>
</reference>
<evidence type="ECO:0000313" key="1">
    <source>
        <dbReference type="EMBL" id="MFL9836902.1"/>
    </source>
</evidence>
<sequence length="116" mass="13153">MLAKINFKLVTLLLILFTLVSCGSSVKSRNEAQKEFEAKLASLNSFLNGQPDTSLRIIGTISFFEKVTGIMSESDGSDIGKFNPTKQDYLNWQQWYKVNKTKLYIDTHTGKIELKQ</sequence>
<accession>A0ABW8YBN7</accession>
<dbReference type="PROSITE" id="PS51257">
    <property type="entry name" value="PROKAR_LIPOPROTEIN"/>
    <property type="match status" value="1"/>
</dbReference>
<proteinExistence type="predicted"/>
<name>A0ABW8YBN7_9FLAO</name>
<dbReference type="EMBL" id="JBELQB010000003">
    <property type="protein sequence ID" value="MFL9836902.1"/>
    <property type="molecule type" value="Genomic_DNA"/>
</dbReference>